<dbReference type="AlphaFoldDB" id="A0A3N4VGZ9"/>
<comment type="caution">
    <text evidence="8">The sequence shown here is derived from an EMBL/GenBank/DDBJ whole genome shotgun (WGS) entry which is preliminary data.</text>
</comment>
<dbReference type="PANTHER" id="PTHR10869:SF246">
    <property type="entry name" value="TRANSMEMBRANE PROLYL 4-HYDROXYLASE"/>
    <property type="match status" value="1"/>
</dbReference>
<keyword evidence="2" id="KW-0479">Metal-binding</keyword>
<accession>A0A3N4VGZ9</accession>
<dbReference type="InterPro" id="IPR044862">
    <property type="entry name" value="Pro_4_hyd_alph_FE2OG_OXY"/>
</dbReference>
<evidence type="ECO:0000313" key="8">
    <source>
        <dbReference type="EMBL" id="RPE80953.1"/>
    </source>
</evidence>
<evidence type="ECO:0000313" key="9">
    <source>
        <dbReference type="Proteomes" id="UP000269708"/>
    </source>
</evidence>
<keyword evidence="5" id="KW-0560">Oxidoreductase</keyword>
<dbReference type="InterPro" id="IPR005123">
    <property type="entry name" value="Oxoglu/Fe-dep_dioxygenase_dom"/>
</dbReference>
<dbReference type="PANTHER" id="PTHR10869">
    <property type="entry name" value="PROLYL 4-HYDROXYLASE ALPHA SUBUNIT"/>
    <property type="match status" value="1"/>
</dbReference>
<evidence type="ECO:0000256" key="4">
    <source>
        <dbReference type="ARBA" id="ARBA00022964"/>
    </source>
</evidence>
<reference evidence="8 9" key="1">
    <citation type="submission" date="2018-11" db="EMBL/GenBank/DDBJ databases">
        <title>Genomic Encyclopedia of Type Strains, Phase IV (KMG-IV): sequencing the most valuable type-strain genomes for metagenomic binning, comparative biology and taxonomic classification.</title>
        <authorList>
            <person name="Goeker M."/>
        </authorList>
    </citation>
    <scope>NUCLEOTIDE SEQUENCE [LARGE SCALE GENOMIC DNA]</scope>
    <source>
        <strain evidence="8 9">DSM 25623</strain>
    </source>
</reference>
<dbReference type="InterPro" id="IPR045054">
    <property type="entry name" value="P4HA-like"/>
</dbReference>
<feature type="domain" description="Fe2OG dioxygenase" evidence="7">
    <location>
        <begin position="91"/>
        <end position="186"/>
    </location>
</feature>
<evidence type="ECO:0000256" key="5">
    <source>
        <dbReference type="ARBA" id="ARBA00023002"/>
    </source>
</evidence>
<dbReference type="EMBL" id="RKQN01000001">
    <property type="protein sequence ID" value="RPE80953.1"/>
    <property type="molecule type" value="Genomic_DNA"/>
</dbReference>
<evidence type="ECO:0000256" key="2">
    <source>
        <dbReference type="ARBA" id="ARBA00022723"/>
    </source>
</evidence>
<dbReference type="Gene3D" id="2.60.120.620">
    <property type="entry name" value="q2cbj1_9rhob like domain"/>
    <property type="match status" value="1"/>
</dbReference>
<dbReference type="GO" id="GO:0004656">
    <property type="term" value="F:procollagen-proline 4-dioxygenase activity"/>
    <property type="evidence" value="ECO:0007669"/>
    <property type="project" value="TreeGrafter"/>
</dbReference>
<dbReference type="GO" id="GO:0005506">
    <property type="term" value="F:iron ion binding"/>
    <property type="evidence" value="ECO:0007669"/>
    <property type="project" value="InterPro"/>
</dbReference>
<evidence type="ECO:0000256" key="3">
    <source>
        <dbReference type="ARBA" id="ARBA00022896"/>
    </source>
</evidence>
<dbReference type="Pfam" id="PF13640">
    <property type="entry name" value="2OG-FeII_Oxy_3"/>
    <property type="match status" value="1"/>
</dbReference>
<comment type="cofactor">
    <cofactor evidence="1">
        <name>L-ascorbate</name>
        <dbReference type="ChEBI" id="CHEBI:38290"/>
    </cofactor>
</comment>
<gene>
    <name evidence="8" type="ORF">EDC50_0120</name>
</gene>
<keyword evidence="3" id="KW-0847">Vitamin C</keyword>
<keyword evidence="6" id="KW-0408">Iron</keyword>
<keyword evidence="4" id="KW-0223">Dioxygenase</keyword>
<dbReference type="OrthoDB" id="564897at2"/>
<sequence>MDLKHYIRVYDDSLESQHCARLIAFFESQRAAHFRNGRDRRGGLEDSAWTELNLSRMLDPPSMLFFRRLIDSALERYNRSVQLPIAVPNSPLLSPLILKRYSARDGDSFQLHFDSIYDVSDRYLVFLWYLNDVDVEGGTRFPHLDLTVAPKAGRLLMFPPYWMYQHQGLPSPRQDKYILSTYLRFPRLAQSTV</sequence>
<evidence type="ECO:0000256" key="6">
    <source>
        <dbReference type="ARBA" id="ARBA00023004"/>
    </source>
</evidence>
<proteinExistence type="predicted"/>
<name>A0A3N4VGZ9_9GAMM</name>
<dbReference type="Proteomes" id="UP000269708">
    <property type="component" value="Unassembled WGS sequence"/>
</dbReference>
<protein>
    <submittedName>
        <fullName evidence="8">2-oxoglutarate-Fe(II)-dependent oxygenase superfamily protein</fullName>
    </submittedName>
</protein>
<dbReference type="GO" id="GO:0031418">
    <property type="term" value="F:L-ascorbic acid binding"/>
    <property type="evidence" value="ECO:0007669"/>
    <property type="project" value="UniProtKB-KW"/>
</dbReference>
<dbReference type="InterPro" id="IPR006620">
    <property type="entry name" value="Pro_4_hyd_alph"/>
</dbReference>
<dbReference type="PROSITE" id="PS51471">
    <property type="entry name" value="FE2OG_OXY"/>
    <property type="match status" value="1"/>
</dbReference>
<evidence type="ECO:0000259" key="7">
    <source>
        <dbReference type="PROSITE" id="PS51471"/>
    </source>
</evidence>
<evidence type="ECO:0000256" key="1">
    <source>
        <dbReference type="ARBA" id="ARBA00001961"/>
    </source>
</evidence>
<keyword evidence="9" id="KW-1185">Reference proteome</keyword>
<dbReference type="RefSeq" id="WP_123768548.1">
    <property type="nucleotide sequence ID" value="NZ_RKQN01000001.1"/>
</dbReference>
<organism evidence="8 9">
    <name type="scientific">Vulcaniibacterium tengchongense</name>
    <dbReference type="NCBI Taxonomy" id="1273429"/>
    <lineage>
        <taxon>Bacteria</taxon>
        <taxon>Pseudomonadati</taxon>
        <taxon>Pseudomonadota</taxon>
        <taxon>Gammaproteobacteria</taxon>
        <taxon>Lysobacterales</taxon>
        <taxon>Lysobacteraceae</taxon>
        <taxon>Vulcaniibacterium</taxon>
    </lineage>
</organism>
<dbReference type="SMART" id="SM00702">
    <property type="entry name" value="P4Hc"/>
    <property type="match status" value="1"/>
</dbReference>